<feature type="compositionally biased region" description="Low complexity" evidence="1">
    <location>
        <begin position="1"/>
        <end position="11"/>
    </location>
</feature>
<evidence type="ECO:0000313" key="3">
    <source>
        <dbReference type="EMBL" id="EXJ64857.1"/>
    </source>
</evidence>
<evidence type="ECO:0008006" key="5">
    <source>
        <dbReference type="Google" id="ProtNLM"/>
    </source>
</evidence>
<dbReference type="EMBL" id="AMGW01000001">
    <property type="protein sequence ID" value="EXJ64857.1"/>
    <property type="molecule type" value="Genomic_DNA"/>
</dbReference>
<feature type="transmembrane region" description="Helical" evidence="2">
    <location>
        <begin position="228"/>
        <end position="247"/>
    </location>
</feature>
<evidence type="ECO:0000313" key="4">
    <source>
        <dbReference type="Proteomes" id="UP000019473"/>
    </source>
</evidence>
<keyword evidence="2" id="KW-1133">Transmembrane helix</keyword>
<dbReference type="STRING" id="1182544.W9W9U8"/>
<feature type="region of interest" description="Disordered" evidence="1">
    <location>
        <begin position="1"/>
        <end position="20"/>
    </location>
</feature>
<dbReference type="PANTHER" id="PTHR37544:SF1">
    <property type="entry name" value="PHOSPHORIBOSYLAMINOIMIDAZOLE-SUCCINOCARBOXAMIDE SYNTHASE"/>
    <property type="match status" value="1"/>
</dbReference>
<keyword evidence="2" id="KW-0472">Membrane</keyword>
<evidence type="ECO:0000256" key="1">
    <source>
        <dbReference type="SAM" id="MobiDB-lite"/>
    </source>
</evidence>
<dbReference type="RefSeq" id="XP_007753424.1">
    <property type="nucleotide sequence ID" value="XM_007755234.1"/>
</dbReference>
<gene>
    <name evidence="3" type="ORF">A1O7_01196</name>
</gene>
<dbReference type="VEuPathDB" id="FungiDB:A1O7_01196"/>
<keyword evidence="4" id="KW-1185">Reference proteome</keyword>
<dbReference type="GeneID" id="19175809"/>
<dbReference type="PANTHER" id="PTHR37544">
    <property type="entry name" value="SPRAY-RELATED"/>
    <property type="match status" value="1"/>
</dbReference>
<feature type="transmembrane region" description="Helical" evidence="2">
    <location>
        <begin position="112"/>
        <end position="131"/>
    </location>
</feature>
<keyword evidence="2" id="KW-0812">Transmembrane</keyword>
<protein>
    <recommendedName>
        <fullName evidence="5">Transmembrane protein</fullName>
    </recommendedName>
</protein>
<organism evidence="3 4">
    <name type="scientific">Cladophialophora yegresii CBS 114405</name>
    <dbReference type="NCBI Taxonomy" id="1182544"/>
    <lineage>
        <taxon>Eukaryota</taxon>
        <taxon>Fungi</taxon>
        <taxon>Dikarya</taxon>
        <taxon>Ascomycota</taxon>
        <taxon>Pezizomycotina</taxon>
        <taxon>Eurotiomycetes</taxon>
        <taxon>Chaetothyriomycetidae</taxon>
        <taxon>Chaetothyriales</taxon>
        <taxon>Herpotrichiellaceae</taxon>
        <taxon>Cladophialophora</taxon>
    </lineage>
</organism>
<dbReference type="HOGENOM" id="CLU_307544_0_0_1"/>
<reference evidence="3 4" key="1">
    <citation type="submission" date="2013-03" db="EMBL/GenBank/DDBJ databases">
        <title>The Genome Sequence of Cladophialophora yegresii CBS 114405.</title>
        <authorList>
            <consortium name="The Broad Institute Genomics Platform"/>
            <person name="Cuomo C."/>
            <person name="de Hoog S."/>
            <person name="Gorbushina A."/>
            <person name="Walker B."/>
            <person name="Young S.K."/>
            <person name="Zeng Q."/>
            <person name="Gargeya S."/>
            <person name="Fitzgerald M."/>
            <person name="Haas B."/>
            <person name="Abouelleil A."/>
            <person name="Allen A.W."/>
            <person name="Alvarado L."/>
            <person name="Arachchi H.M."/>
            <person name="Berlin A.M."/>
            <person name="Chapman S.B."/>
            <person name="Gainer-Dewar J."/>
            <person name="Goldberg J."/>
            <person name="Griggs A."/>
            <person name="Gujja S."/>
            <person name="Hansen M."/>
            <person name="Howarth C."/>
            <person name="Imamovic A."/>
            <person name="Ireland A."/>
            <person name="Larimer J."/>
            <person name="McCowan C."/>
            <person name="Murphy C."/>
            <person name="Pearson M."/>
            <person name="Poon T.W."/>
            <person name="Priest M."/>
            <person name="Roberts A."/>
            <person name="Saif S."/>
            <person name="Shea T."/>
            <person name="Sisk P."/>
            <person name="Sykes S."/>
            <person name="Wortman J."/>
            <person name="Nusbaum C."/>
            <person name="Birren B."/>
        </authorList>
    </citation>
    <scope>NUCLEOTIDE SEQUENCE [LARGE SCALE GENOMIC DNA]</scope>
    <source>
        <strain evidence="3 4">CBS 114405</strain>
    </source>
</reference>
<feature type="transmembrane region" description="Helical" evidence="2">
    <location>
        <begin position="259"/>
        <end position="280"/>
    </location>
</feature>
<comment type="caution">
    <text evidence="3">The sequence shown here is derived from an EMBL/GenBank/DDBJ whole genome shotgun (WGS) entry which is preliminary data.</text>
</comment>
<proteinExistence type="predicted"/>
<dbReference type="Pfam" id="PF11915">
    <property type="entry name" value="DUF3433"/>
    <property type="match status" value="1"/>
</dbReference>
<dbReference type="eggNOG" id="ENOG502SJSV">
    <property type="taxonomic scope" value="Eukaryota"/>
</dbReference>
<sequence>MGAFGAAQAPGPFNPTERPLATPSNITAAVAELTQLGIADPFSNLLINGQSDIFDFYVRNPLSFQADVESLASSIWAQTINAFSRKGTSLPMRGTIEIAEPRLFLRRESLRVMQALLGCIGLISVFGLTFLRPKTLLRTDPGPLATAALMLSASDPWIEERLGSHAQSPAKTLEQAFLTSKWSLQSTLIRGQMEVKLEDLGGPEADKGRRSTGAEAWRPLTLRLSAKIALIIAMLVFMMTLGILQWVSSRNRGLCRYTFVSSTVASIAPATVLVLLGYWVSGFDRAARSLLPYKKLRKASSRQTLLLNIRDTVFFWSPTRRKTDQVLFTLVTSAVILLVVPVVKLIAAGLYGAQPSLSEDIVAFQADTSLPDTLASIWNVSDFDSIVKRASEFTEWTTIPGFNVPQQPGIINNLVLSNITSVVLSSTTTNQTDSELSVRVLAVAVDIKCTPLPSSDFNLSAEYYSTLNQEYYSSSASWTFTWYCKSATCSTLLNQTVQVHQAIVSKEQGLSPPYRYQGSSFVQNPYYDTKQSMGNSDLPPTVNTAFNVILADVSALIRPYDSIQNASLMELGDNSTSKTMWVGNDTFSFPPPTVRALSCARELSLVQVNATYARTSKVVVGDVEKILPWSPVSVDLSSVTHERAYPTMQPYWFAPVTQPTSQYTQSDDMDGKLTSDSLWPKIGSPTNFWELLAAYAEFKGDNLTSILDANKLAAATEAVLTAYCTQILTQLRPLALASAAPDSQVTQSLEGILSQLEPRLVQSLNATIALESLFALMLCCLVWLFIQFPSESILPKPPDSIAARFSLLANSSVVQRLRDAGGADLEAMGIWQQKAALGWWLHPSKSKTAGPDGAPHDESVQWRWGIDVGSEVILRSWNSPPTAAETAELLKFRSEPGVPYIPPTVGDSCPSLVGDGSRFDARAEEPELESLMDRDQKYLLDEHDVVRPTMRSPGLGRAPAI</sequence>
<dbReference type="OrthoDB" id="5332281at2759"/>
<evidence type="ECO:0000256" key="2">
    <source>
        <dbReference type="SAM" id="Phobius"/>
    </source>
</evidence>
<feature type="transmembrane region" description="Helical" evidence="2">
    <location>
        <begin position="326"/>
        <end position="351"/>
    </location>
</feature>
<name>W9W9U8_9EURO</name>
<dbReference type="AlphaFoldDB" id="W9W9U8"/>
<accession>W9W9U8</accession>
<dbReference type="InterPro" id="IPR021840">
    <property type="entry name" value="DUF3433"/>
</dbReference>
<dbReference type="Proteomes" id="UP000019473">
    <property type="component" value="Unassembled WGS sequence"/>
</dbReference>